<evidence type="ECO:0000256" key="1">
    <source>
        <dbReference type="SAM" id="SignalP"/>
    </source>
</evidence>
<proteinExistence type="predicted"/>
<reference evidence="2" key="1">
    <citation type="submission" date="2020-07" db="EMBL/GenBank/DDBJ databases">
        <title>Multicomponent nature underlies the extraordinary mechanical properties of spider dragline silk.</title>
        <authorList>
            <person name="Kono N."/>
            <person name="Nakamura H."/>
            <person name="Mori M."/>
            <person name="Yoshida Y."/>
            <person name="Ohtoshi R."/>
            <person name="Malay A.D."/>
            <person name="Moran D.A.P."/>
            <person name="Tomita M."/>
            <person name="Numata K."/>
            <person name="Arakawa K."/>
        </authorList>
    </citation>
    <scope>NUCLEOTIDE SEQUENCE</scope>
</reference>
<dbReference type="OrthoDB" id="2506647at2759"/>
<dbReference type="EMBL" id="BMAO01034954">
    <property type="protein sequence ID" value="GFR00057.1"/>
    <property type="molecule type" value="Genomic_DNA"/>
</dbReference>
<dbReference type="PANTHER" id="PTHR11362">
    <property type="entry name" value="PHOSPHATIDYLETHANOLAMINE-BINDING PROTEIN"/>
    <property type="match status" value="1"/>
</dbReference>
<keyword evidence="3" id="KW-1185">Reference proteome</keyword>
<dbReference type="SUPFAM" id="SSF49777">
    <property type="entry name" value="PEBP-like"/>
    <property type="match status" value="1"/>
</dbReference>
<accession>A0A8X6L940</accession>
<dbReference type="InterPro" id="IPR008914">
    <property type="entry name" value="PEBP"/>
</dbReference>
<protein>
    <submittedName>
        <fullName evidence="2">OV-16 antigen</fullName>
    </submittedName>
</protein>
<dbReference type="InterPro" id="IPR036610">
    <property type="entry name" value="PEBP-like_sf"/>
</dbReference>
<dbReference type="Gene3D" id="3.90.280.10">
    <property type="entry name" value="PEBP-like"/>
    <property type="match status" value="1"/>
</dbReference>
<sequence length="190" mass="22085">MAFKLVHWIFVISSLCISSLQGKCDFEKFREKGIVPNIIPDVPDKEIKVEYTEIPLECGEELLQNVTRYQPALTFTGLNEDKLHTLIMFDPDAPNPENPHLANYRHWVLEDIPGNNFYEGYTVSSYKGPDPPPNSDAHRYIFLVYQQPKSKKLRETFDDDKRAHFKIKTFVNKRNLIGPLAGNFMYVRHL</sequence>
<dbReference type="Proteomes" id="UP000887116">
    <property type="component" value="Unassembled WGS sequence"/>
</dbReference>
<organism evidence="2 3">
    <name type="scientific">Trichonephila clavata</name>
    <name type="common">Joro spider</name>
    <name type="synonym">Nephila clavata</name>
    <dbReference type="NCBI Taxonomy" id="2740835"/>
    <lineage>
        <taxon>Eukaryota</taxon>
        <taxon>Metazoa</taxon>
        <taxon>Ecdysozoa</taxon>
        <taxon>Arthropoda</taxon>
        <taxon>Chelicerata</taxon>
        <taxon>Arachnida</taxon>
        <taxon>Araneae</taxon>
        <taxon>Araneomorphae</taxon>
        <taxon>Entelegynae</taxon>
        <taxon>Araneoidea</taxon>
        <taxon>Nephilidae</taxon>
        <taxon>Trichonephila</taxon>
    </lineage>
</organism>
<evidence type="ECO:0000313" key="3">
    <source>
        <dbReference type="Proteomes" id="UP000887116"/>
    </source>
</evidence>
<comment type="caution">
    <text evidence="2">The sequence shown here is derived from an EMBL/GenBank/DDBJ whole genome shotgun (WGS) entry which is preliminary data.</text>
</comment>
<dbReference type="InterPro" id="IPR035810">
    <property type="entry name" value="PEBP_euk"/>
</dbReference>
<dbReference type="PANTHER" id="PTHR11362:SF82">
    <property type="entry name" value="PHOSPHATIDYLETHANOLAMINE-BINDING PROTEIN 4"/>
    <property type="match status" value="1"/>
</dbReference>
<dbReference type="CDD" id="cd00866">
    <property type="entry name" value="PEBP_euk"/>
    <property type="match status" value="1"/>
</dbReference>
<dbReference type="Pfam" id="PF01161">
    <property type="entry name" value="PBP"/>
    <property type="match status" value="1"/>
</dbReference>
<keyword evidence="1" id="KW-0732">Signal</keyword>
<feature type="chain" id="PRO_5036458826" evidence="1">
    <location>
        <begin position="23"/>
        <end position="190"/>
    </location>
</feature>
<evidence type="ECO:0000313" key="2">
    <source>
        <dbReference type="EMBL" id="GFR00057.1"/>
    </source>
</evidence>
<gene>
    <name evidence="2" type="primary">NCL1_39397</name>
    <name evidence="2" type="ORF">TNCT_36951</name>
</gene>
<name>A0A8X6L940_TRICU</name>
<dbReference type="AlphaFoldDB" id="A0A8X6L940"/>
<feature type="signal peptide" evidence="1">
    <location>
        <begin position="1"/>
        <end position="22"/>
    </location>
</feature>